<dbReference type="Gene3D" id="3.40.50.2300">
    <property type="match status" value="1"/>
</dbReference>
<dbReference type="SUPFAM" id="SSF46785">
    <property type="entry name" value="Winged helix' DNA-binding domain"/>
    <property type="match status" value="1"/>
</dbReference>
<dbReference type="InterPro" id="IPR036388">
    <property type="entry name" value="WH-like_DNA-bd_sf"/>
</dbReference>
<proteinExistence type="predicted"/>
<feature type="modified residue" description="4-aspartylphosphate" evidence="1">
    <location>
        <position position="63"/>
    </location>
</feature>
<dbReference type="InterPro" id="IPR051271">
    <property type="entry name" value="2C-system_Tx_regulators"/>
</dbReference>
<organism evidence="3 4">
    <name type="scientific">Gordonia effusa NBRC 100432</name>
    <dbReference type="NCBI Taxonomy" id="1077974"/>
    <lineage>
        <taxon>Bacteria</taxon>
        <taxon>Bacillati</taxon>
        <taxon>Actinomycetota</taxon>
        <taxon>Actinomycetes</taxon>
        <taxon>Mycobacteriales</taxon>
        <taxon>Gordoniaceae</taxon>
        <taxon>Gordonia</taxon>
    </lineage>
</organism>
<protein>
    <submittedName>
        <fullName evidence="3">Putative two-component response regulator</fullName>
    </submittedName>
</protein>
<dbReference type="Pfam" id="PF00072">
    <property type="entry name" value="Response_reg"/>
    <property type="match status" value="1"/>
</dbReference>
<dbReference type="eggNOG" id="COG4565">
    <property type="taxonomic scope" value="Bacteria"/>
</dbReference>
<feature type="domain" description="Response regulatory" evidence="2">
    <location>
        <begin position="9"/>
        <end position="123"/>
    </location>
</feature>
<dbReference type="AlphaFoldDB" id="H0R3N0"/>
<dbReference type="PANTHER" id="PTHR45526">
    <property type="entry name" value="TRANSCRIPTIONAL REGULATORY PROTEIN DPIA"/>
    <property type="match status" value="1"/>
</dbReference>
<comment type="caution">
    <text evidence="3">The sequence shown here is derived from an EMBL/GenBank/DDBJ whole genome shotgun (WGS) entry which is preliminary data.</text>
</comment>
<dbReference type="InterPro" id="IPR001789">
    <property type="entry name" value="Sig_transdc_resp-reg_receiver"/>
</dbReference>
<dbReference type="PANTHER" id="PTHR45526:SF1">
    <property type="entry name" value="TRANSCRIPTIONAL REGULATORY PROTEIN DCUR-RELATED"/>
    <property type="match status" value="1"/>
</dbReference>
<dbReference type="RefSeq" id="WP_007319016.1">
    <property type="nucleotide sequence ID" value="NZ_BAEH01000093.1"/>
</dbReference>
<evidence type="ECO:0000259" key="2">
    <source>
        <dbReference type="PROSITE" id="PS50110"/>
    </source>
</evidence>
<dbReference type="SMART" id="SM00448">
    <property type="entry name" value="REC"/>
    <property type="match status" value="1"/>
</dbReference>
<dbReference type="InterPro" id="IPR036390">
    <property type="entry name" value="WH_DNA-bd_sf"/>
</dbReference>
<accession>H0R3N0</accession>
<dbReference type="Gene3D" id="1.10.10.10">
    <property type="entry name" value="Winged helix-like DNA-binding domain superfamily/Winged helix DNA-binding domain"/>
    <property type="match status" value="1"/>
</dbReference>
<keyword evidence="1" id="KW-0597">Phosphoprotein</keyword>
<evidence type="ECO:0000313" key="3">
    <source>
        <dbReference type="EMBL" id="GAB19681.1"/>
    </source>
</evidence>
<reference evidence="3 4" key="1">
    <citation type="submission" date="2011-12" db="EMBL/GenBank/DDBJ databases">
        <title>Whole genome shotgun sequence of Gordonia effusa NBRC 100432.</title>
        <authorList>
            <person name="Yoshida I."/>
            <person name="Takarada H."/>
            <person name="Hosoyama A."/>
            <person name="Tsuchikane K."/>
            <person name="Katsumata H."/>
            <person name="Yamazaki S."/>
            <person name="Fujita N."/>
        </authorList>
    </citation>
    <scope>NUCLEOTIDE SEQUENCE [LARGE SCALE GENOMIC DNA]</scope>
    <source>
        <strain evidence="3 4">NBRC 100432</strain>
    </source>
</reference>
<sequence>MDERPGELGVLICDDDFRVARLHAAIVGAVRGFRVSAQVGSISQARAVLGDPSVPRIDLALLDVYLPDGSGIDLVAELPCDCFILGAESDGEAIRRATRSGALTYLIKPFDDTELARRLAGYAHYRRLLASSEVDQRGVDEALSAMRFGGRSRERDVPASPTEERILALFDDPGTVLFADEVSARIGIAAPTARRHLANLVASGRLRMSLRYGGTGRPRQEYHVSPPA</sequence>
<dbReference type="Proteomes" id="UP000035034">
    <property type="component" value="Unassembled WGS sequence"/>
</dbReference>
<keyword evidence="4" id="KW-1185">Reference proteome</keyword>
<name>H0R3N0_9ACTN</name>
<evidence type="ECO:0000256" key="1">
    <source>
        <dbReference type="PROSITE-ProRule" id="PRU00169"/>
    </source>
</evidence>
<dbReference type="SUPFAM" id="SSF52172">
    <property type="entry name" value="CheY-like"/>
    <property type="match status" value="1"/>
</dbReference>
<dbReference type="InterPro" id="IPR011006">
    <property type="entry name" value="CheY-like_superfamily"/>
</dbReference>
<gene>
    <name evidence="3" type="ORF">GOEFS_093_00100</name>
</gene>
<evidence type="ECO:0000313" key="4">
    <source>
        <dbReference type="Proteomes" id="UP000035034"/>
    </source>
</evidence>
<dbReference type="STRING" id="1077974.GOEFS_093_00100"/>
<dbReference type="EMBL" id="BAEH01000093">
    <property type="protein sequence ID" value="GAB19681.1"/>
    <property type="molecule type" value="Genomic_DNA"/>
</dbReference>
<dbReference type="OrthoDB" id="7187989at2"/>
<dbReference type="GO" id="GO:0000156">
    <property type="term" value="F:phosphorelay response regulator activity"/>
    <property type="evidence" value="ECO:0007669"/>
    <property type="project" value="TreeGrafter"/>
</dbReference>
<dbReference type="PROSITE" id="PS50110">
    <property type="entry name" value="RESPONSE_REGULATORY"/>
    <property type="match status" value="1"/>
</dbReference>